<evidence type="ECO:0000313" key="14">
    <source>
        <dbReference type="Proteomes" id="UP000826234"/>
    </source>
</evidence>
<dbReference type="SMART" id="SM00202">
    <property type="entry name" value="SR"/>
    <property type="match status" value="11"/>
</dbReference>
<feature type="disulfide bond" evidence="11">
    <location>
        <begin position="467"/>
        <end position="531"/>
    </location>
</feature>
<feature type="domain" description="SRCR" evidence="12">
    <location>
        <begin position="224"/>
        <end position="324"/>
    </location>
</feature>
<evidence type="ECO:0000256" key="10">
    <source>
        <dbReference type="ARBA" id="ARBA00023180"/>
    </source>
</evidence>
<dbReference type="InterPro" id="IPR001190">
    <property type="entry name" value="SRCR"/>
</dbReference>
<evidence type="ECO:0000256" key="9">
    <source>
        <dbReference type="ARBA" id="ARBA00023157"/>
    </source>
</evidence>
<feature type="domain" description="SRCR" evidence="12">
    <location>
        <begin position="543"/>
        <end position="640"/>
    </location>
</feature>
<feature type="domain" description="SRCR" evidence="12">
    <location>
        <begin position="7"/>
        <end position="107"/>
    </location>
</feature>
<feature type="disulfide bond" evidence="11">
    <location>
        <begin position="1141"/>
        <end position="1151"/>
    </location>
</feature>
<dbReference type="Pfam" id="PF01094">
    <property type="entry name" value="ANF_receptor"/>
    <property type="match status" value="2"/>
</dbReference>
<evidence type="ECO:0000313" key="13">
    <source>
        <dbReference type="EMBL" id="KAH0626624.1"/>
    </source>
</evidence>
<keyword evidence="6" id="KW-0677">Repeat</keyword>
<feature type="disulfide bond" evidence="11">
    <location>
        <begin position="480"/>
        <end position="541"/>
    </location>
</feature>
<feature type="disulfide bond" evidence="11">
    <location>
        <begin position="152"/>
        <end position="213"/>
    </location>
</feature>
<feature type="disulfide bond" evidence="11">
    <location>
        <begin position="32"/>
        <end position="96"/>
    </location>
</feature>
<feature type="disulfide bond" evidence="11">
    <location>
        <begin position="139"/>
        <end position="203"/>
    </location>
</feature>
<dbReference type="Gene3D" id="3.10.250.10">
    <property type="entry name" value="SRCR-like domain"/>
    <property type="match status" value="11"/>
</dbReference>
<feature type="disulfide bond" evidence="11">
    <location>
        <begin position="609"/>
        <end position="619"/>
    </location>
</feature>
<keyword evidence="9 11" id="KW-1015">Disulfide bond</keyword>
<name>A0ABQ7TA73_PHRPL</name>
<feature type="domain" description="SRCR" evidence="12">
    <location>
        <begin position="1072"/>
        <end position="1172"/>
    </location>
</feature>
<dbReference type="PROSITE" id="PS00420">
    <property type="entry name" value="SRCR_1"/>
    <property type="match status" value="7"/>
</dbReference>
<evidence type="ECO:0000256" key="6">
    <source>
        <dbReference type="ARBA" id="ARBA00022737"/>
    </source>
</evidence>
<feature type="disulfide bond" evidence="11">
    <location>
        <begin position="827"/>
        <end position="837"/>
    </location>
</feature>
<feature type="disulfide bond" evidence="11">
    <location>
        <begin position="888"/>
        <end position="952"/>
    </location>
</feature>
<feature type="disulfide bond" evidence="11">
    <location>
        <begin position="796"/>
        <end position="857"/>
    </location>
</feature>
<feature type="disulfide bond" evidence="11">
    <location>
        <begin position="1097"/>
        <end position="1161"/>
    </location>
</feature>
<feature type="domain" description="SRCR" evidence="12">
    <location>
        <begin position="114"/>
        <end position="214"/>
    </location>
</feature>
<feature type="disulfide bond" evidence="11">
    <location>
        <begin position="249"/>
        <end position="313"/>
    </location>
</feature>
<evidence type="ECO:0000256" key="5">
    <source>
        <dbReference type="ARBA" id="ARBA00022729"/>
    </source>
</evidence>
<keyword evidence="5" id="KW-0732">Signal</keyword>
<dbReference type="SUPFAM" id="SSF56487">
    <property type="entry name" value="SRCR-like"/>
    <property type="match status" value="11"/>
</dbReference>
<dbReference type="Pfam" id="PF00530">
    <property type="entry name" value="SRCR"/>
    <property type="match status" value="11"/>
</dbReference>
<keyword evidence="8" id="KW-0472">Membrane</keyword>
<feature type="disulfide bond" evidence="11">
    <location>
        <begin position="45"/>
        <end position="106"/>
    </location>
</feature>
<feature type="disulfide bond" evidence="11">
    <location>
        <begin position="1110"/>
        <end position="1171"/>
    </location>
</feature>
<feature type="disulfide bond" evidence="11">
    <location>
        <begin position="932"/>
        <end position="942"/>
    </location>
</feature>
<feature type="domain" description="SRCR" evidence="12">
    <location>
        <begin position="643"/>
        <end position="745"/>
    </location>
</feature>
<dbReference type="InterPro" id="IPR001828">
    <property type="entry name" value="ANF_lig-bd_rcpt"/>
</dbReference>
<feature type="disulfide bond" evidence="11">
    <location>
        <begin position="670"/>
        <end position="734"/>
    </location>
</feature>
<feature type="disulfide bond" evidence="11">
    <location>
        <begin position="409"/>
        <end position="419"/>
    </location>
</feature>
<dbReference type="PRINTS" id="PR00258">
    <property type="entry name" value="SPERACTRCPTR"/>
</dbReference>
<feature type="disulfide bond" evidence="11">
    <location>
        <begin position="1037"/>
        <end position="1047"/>
    </location>
</feature>
<feature type="disulfide bond" evidence="11">
    <location>
        <begin position="565"/>
        <end position="629"/>
    </location>
</feature>
<dbReference type="PROSITE" id="PS50287">
    <property type="entry name" value="SRCR_2"/>
    <property type="match status" value="11"/>
</dbReference>
<feature type="disulfide bond" evidence="11">
    <location>
        <begin position="365"/>
        <end position="429"/>
    </location>
</feature>
<evidence type="ECO:0000256" key="3">
    <source>
        <dbReference type="ARBA" id="ARBA00022525"/>
    </source>
</evidence>
<feature type="disulfide bond" evidence="11">
    <location>
        <begin position="378"/>
        <end position="439"/>
    </location>
</feature>
<feature type="disulfide bond" evidence="11">
    <location>
        <begin position="578"/>
        <end position="639"/>
    </location>
</feature>
<evidence type="ECO:0000256" key="11">
    <source>
        <dbReference type="PROSITE-ProRule" id="PRU00196"/>
    </source>
</evidence>
<keyword evidence="3" id="KW-0964">Secreted</keyword>
<feature type="disulfide bond" evidence="11">
    <location>
        <begin position="262"/>
        <end position="323"/>
    </location>
</feature>
<feature type="domain" description="SRCR" evidence="12">
    <location>
        <begin position="442"/>
        <end position="542"/>
    </location>
</feature>
<comment type="subcellular location">
    <subcellularLocation>
        <location evidence="1">Membrane</location>
    </subcellularLocation>
    <subcellularLocation>
        <location evidence="2">Secreted</location>
    </subcellularLocation>
</comment>
<gene>
    <name evidence="13" type="ORF">JD844_001708</name>
</gene>
<comment type="caution">
    <text evidence="11">Lacks conserved residue(s) required for the propagation of feature annotation.</text>
</comment>
<feature type="domain" description="SRCR" evidence="12">
    <location>
        <begin position="758"/>
        <end position="858"/>
    </location>
</feature>
<accession>A0ABQ7TA73</accession>
<evidence type="ECO:0000256" key="4">
    <source>
        <dbReference type="ARBA" id="ARBA00022692"/>
    </source>
</evidence>
<dbReference type="Proteomes" id="UP000826234">
    <property type="component" value="Unassembled WGS sequence"/>
</dbReference>
<reference evidence="13 14" key="1">
    <citation type="journal article" date="2022" name="Gigascience">
        <title>A chromosome-level genome assembly and annotation of the desert horned lizard, Phrynosoma platyrhinos, provides insight into chromosomal rearrangements among reptiles.</title>
        <authorList>
            <person name="Koochekian N."/>
            <person name="Ascanio A."/>
            <person name="Farleigh K."/>
            <person name="Card D.C."/>
            <person name="Schield D.R."/>
            <person name="Castoe T.A."/>
            <person name="Jezkova T."/>
        </authorList>
    </citation>
    <scope>NUCLEOTIDE SEQUENCE [LARGE SCALE GENOMIC DNA]</scope>
    <source>
        <strain evidence="13">NK-2021</strain>
    </source>
</reference>
<sequence length="2084" mass="229346">MADTVGIRLVNGSSRCSGRVEVFHSGQWGTICDDNWSIEDARVICQQLGCGAASSAPGRARFGRGTGNIWLDEVQCTGTESAIGQCPARPWGENDCNHGEDAGVVCSETDPAEVRLVNGQSRCSGRIELLRNRQWGTICDDNWGIEDARVVCRQLGCGTAIAALQNAQFGRGMGPIWLDEVQCRGTETNLGQCTAKPWAEHDCHHGEDAGVMCSDAADSSLVEIILVNGTSRCNGRIELFYDGQWGTVCDDSWGIEEAKVICFQLGCGNARSAPGRSQFGRGTGRIWLNEVQCVGTESALSQCLAKPWGQHNCNHGEDAGVECSDTVTRSDTADSEPVKIKLVNGSSHCSGRVELFYHGQWGTICDDNWGIEEAIVICQQLGCGPARSAPGGARFGRGSGRIWLDEVLCKGKESALSKCQARPWGENNCHHGQDAGVVCSDLRLVDGSTPCSGRVEVLHDQQWGTVCDNSWDLPDAHVVCREVGCGNAITAVGAARFGQGSGNIWLDRVACVGKEAALHECPKSPWGQHSCNHGKVASVECSVNGLHRCSGRVEIFHQQHYGTVCDDNWDLKEATVVCRYLDCGTPIYDPHEAHFGQGTGPIWMDDVECTGEEASLSACKSKLWGIHNCNHKEDAGVICSENLRLVNGSNRCSGRVEIRPNQSQEWGTVCDHTWDLNDATVVCKQLGCGVATSAPGGAQFGHGSGSIWLDDVDCQGIETAITECRANTQGNNNCHHGQDAGVVCSGVIVDTDSGPGVIRLVNGPSSCSGRVELLRHGQWGTICDDSWGTEEAIVVCQQLGCGTARSAPGRAQFGSGTGRIWLDDVGCTGSESSLSQCKARPWGENDCGHGEDAGVVCSDHSEVRLINGSHRCSGRVEVLHFNHYGTVCDDSWDLRDATVVCRSLDCGTAIAAPQKAHFGQGPNLIWLDDMECTGKETSLSVCKAAAWGSHNCNHGEDAGVVCSENLRLVNGSDRCSGRVEFRPYHSHEWRTVCDRTWDLNDASVVCRQLGCGAAASAPGGAQFGHGSGSIWLDYIGCQGTEDAIQECRAHWEFNDCHHGQDAGVICTDTAEIRLVNGSNCCNGRVEILHNGQWGTICDDNWDIEDARVICQQLGCGVARLAPGGAEFGSGSGQIWLDEVSCIGNESFLSQCQARPWGENNCNHGEDAAVVCSAPLEDLIVPSTEEEWIQLTSEFSTTAAVEDMSVSSTRHVAAMPTTLEPTVQESTTHHLNLQNMLIKEGTCTLTAPFLRTISFHNTIGDMFAFDQNGDFVVGFDTIDWVFPPKPILSQSETCEKHREEEIKGDVPTQQKEQRKIGISDHASVLHEYYQPGDLVIGAIVSQFFSIADLLSFTEYPKTNPTDKPIAIPKHYQHVLALVFAVKEIQKNPNKLSNMTLGFHIYDSYFDARMTYENTLKFVSTCFLVPVIGDTTRSPSIYQMVPKEVLQYNGIVQLLLHFQWIWVGIIAMEDDKGIHFMQTLTSMFLLSGICTAFTERIPVTSTVFDLWYLMKHTENMTPLLNMTNVIVINAHIHTVICFHRINTSCKYRISISLVNLIYLLHPCPIETLWETQDLMSNWKIVPVLQCSSSRKGDVKYDFSQERDMNDCSKCPEDHVIPKNYQHVLALVFAVKEIQKNPSILPNMTIGFHIYDSYFNARMTYQNTLELLSTWHQPVPNYSCGIQKNLVAVIGGLDSETSIHIANIMDTYKIPQITFGFLIPLIGGKTRFSSIYQMFPKEIYQYIGIAQLLLYFQWTWVGIIATEDDKGIHFMQTLMPVLSENGICVAFTEKIPEMSAVYDLQNLMEHTGNMKYFLNMVNVTVVNAHTQTLSAFMALIDLARIMYAEEIATSKVWIMTSEWAFSSHTFNDGLDTEVFYGALSFAVHSSEVFGFQNFLQNLNPLYPEGDGFLGIFWEQTFKCSLPNSNTDEGDMKRCAGEGKLETLPGTFFEMSMTGQSYSIYNAAHAIAHALHTMWSSRPKRRSITNGKRCDALQQQGWKIHSFLRSTSFNNSAGEEILLNSHGELVAGFDIINWIIFSNQSISRIKIGRMDPEAAPGKEVTLENEIISWHKDFNQVLYHYAICKQKKM</sequence>
<comment type="caution">
    <text evidence="13">The sequence shown here is derived from an EMBL/GenBank/DDBJ whole genome shotgun (WGS) entry which is preliminary data.</text>
</comment>
<feature type="disulfide bond" evidence="11">
    <location>
        <begin position="783"/>
        <end position="847"/>
    </location>
</feature>
<protein>
    <recommendedName>
        <fullName evidence="12">SRCR domain-containing protein</fullName>
    </recommendedName>
</protein>
<feature type="domain" description="SRCR" evidence="12">
    <location>
        <begin position="966"/>
        <end position="1067"/>
    </location>
</feature>
<dbReference type="SUPFAM" id="SSF53822">
    <property type="entry name" value="Periplasmic binding protein-like I"/>
    <property type="match status" value="2"/>
</dbReference>
<feature type="disulfide bond" evidence="11">
    <location>
        <begin position="683"/>
        <end position="744"/>
    </location>
</feature>
<organism evidence="13 14">
    <name type="scientific">Phrynosoma platyrhinos</name>
    <name type="common">Desert horned lizard</name>
    <dbReference type="NCBI Taxonomy" id="52577"/>
    <lineage>
        <taxon>Eukaryota</taxon>
        <taxon>Metazoa</taxon>
        <taxon>Chordata</taxon>
        <taxon>Craniata</taxon>
        <taxon>Vertebrata</taxon>
        <taxon>Euteleostomi</taxon>
        <taxon>Lepidosauria</taxon>
        <taxon>Squamata</taxon>
        <taxon>Bifurcata</taxon>
        <taxon>Unidentata</taxon>
        <taxon>Episquamata</taxon>
        <taxon>Toxicofera</taxon>
        <taxon>Iguania</taxon>
        <taxon>Phrynosomatidae</taxon>
        <taxon>Phrynosomatinae</taxon>
        <taxon>Phrynosoma</taxon>
    </lineage>
</organism>
<evidence type="ECO:0000256" key="7">
    <source>
        <dbReference type="ARBA" id="ARBA00022989"/>
    </source>
</evidence>
<dbReference type="Gene3D" id="3.40.50.2300">
    <property type="match status" value="4"/>
</dbReference>
<evidence type="ECO:0000256" key="1">
    <source>
        <dbReference type="ARBA" id="ARBA00004370"/>
    </source>
</evidence>
<keyword evidence="4" id="KW-0812">Transmembrane</keyword>
<dbReference type="PANTHER" id="PTHR48071">
    <property type="entry name" value="SRCR DOMAIN-CONTAINING PROTEIN"/>
    <property type="match status" value="1"/>
</dbReference>
<keyword evidence="7" id="KW-1133">Transmembrane helix</keyword>
<feature type="disulfide bond" evidence="11">
    <location>
        <begin position="714"/>
        <end position="724"/>
    </location>
</feature>
<evidence type="ECO:0000259" key="12">
    <source>
        <dbReference type="PROSITE" id="PS50287"/>
    </source>
</evidence>
<feature type="disulfide bond" evidence="11">
    <location>
        <begin position="183"/>
        <end position="193"/>
    </location>
</feature>
<feature type="disulfide bond" evidence="11">
    <location>
        <begin position="76"/>
        <end position="86"/>
    </location>
</feature>
<feature type="disulfide bond" evidence="11">
    <location>
        <begin position="511"/>
        <end position="521"/>
    </location>
</feature>
<keyword evidence="10" id="KW-0325">Glycoprotein</keyword>
<dbReference type="InterPro" id="IPR028082">
    <property type="entry name" value="Peripla_BP_I"/>
</dbReference>
<dbReference type="InterPro" id="IPR036772">
    <property type="entry name" value="SRCR-like_dom_sf"/>
</dbReference>
<feature type="domain" description="SRCR" evidence="12">
    <location>
        <begin position="863"/>
        <end position="963"/>
    </location>
</feature>
<dbReference type="PANTHER" id="PTHR48071:SF15">
    <property type="entry name" value="SRCR DOMAIN-CONTAINING PROTEIN"/>
    <property type="match status" value="1"/>
</dbReference>
<evidence type="ECO:0000256" key="2">
    <source>
        <dbReference type="ARBA" id="ARBA00004613"/>
    </source>
</evidence>
<feature type="disulfide bond" evidence="11">
    <location>
        <begin position="901"/>
        <end position="962"/>
    </location>
</feature>
<proteinExistence type="predicted"/>
<feature type="domain" description="SRCR" evidence="12">
    <location>
        <begin position="340"/>
        <end position="440"/>
    </location>
</feature>
<dbReference type="EMBL" id="JAIPUX010000521">
    <property type="protein sequence ID" value="KAH0626624.1"/>
    <property type="molecule type" value="Genomic_DNA"/>
</dbReference>
<keyword evidence="14" id="KW-1185">Reference proteome</keyword>
<evidence type="ECO:0000256" key="8">
    <source>
        <dbReference type="ARBA" id="ARBA00023136"/>
    </source>
</evidence>
<feature type="disulfide bond" evidence="11">
    <location>
        <begin position="293"/>
        <end position="303"/>
    </location>
</feature>